<dbReference type="Proteomes" id="UP001185922">
    <property type="component" value="Unassembled WGS sequence"/>
</dbReference>
<evidence type="ECO:0000313" key="5">
    <source>
        <dbReference type="Proteomes" id="UP001185922"/>
    </source>
</evidence>
<dbReference type="InterPro" id="IPR008579">
    <property type="entry name" value="UGlyAH_Cupin_dom"/>
</dbReference>
<sequence>MGTIVDSRHLRIAEADLVDRERTDPETGIISSRVLWTDGGQSHCIWQMTPGVLRNVAGPESVALVAGRARVTVHPSEEVFEIAAGDTFVIDADETATWEVLETVRKFYVVNR</sequence>
<proteinExistence type="predicted"/>
<name>A0AAE4U201_9ACTN</name>
<dbReference type="Gene3D" id="2.60.120.10">
    <property type="entry name" value="Jelly Rolls"/>
    <property type="match status" value="1"/>
</dbReference>
<dbReference type="Pfam" id="PF05899">
    <property type="entry name" value="Cupin_3"/>
    <property type="match status" value="1"/>
</dbReference>
<reference evidence="3 4" key="1">
    <citation type="submission" date="2023-10" db="EMBL/GenBank/DDBJ databases">
        <title>Development of a sustainable strategy for remediation of hydrocarbon-contaminated territories based on the waste exchange concept.</title>
        <authorList>
            <person name="Krivoruchko A."/>
        </authorList>
    </citation>
    <scope>NUCLEOTIDE SEQUENCE</scope>
    <source>
        <strain evidence="2 4">IEGM 1266</strain>
        <strain evidence="3">IEGM 1279</strain>
    </source>
</reference>
<dbReference type="EMBL" id="JAWLKH010000048">
    <property type="protein sequence ID" value="MDV6314704.1"/>
    <property type="molecule type" value="Genomic_DNA"/>
</dbReference>
<gene>
    <name evidence="2" type="ORF">R3P94_23600</name>
    <name evidence="3" type="ORF">R3Q15_23015</name>
</gene>
<protein>
    <submittedName>
        <fullName evidence="3">Cupin domain-containing protein</fullName>
    </submittedName>
</protein>
<dbReference type="RefSeq" id="WP_096274772.1">
    <property type="nucleotide sequence ID" value="NZ_CP091855.1"/>
</dbReference>
<evidence type="ECO:0000313" key="2">
    <source>
        <dbReference type="EMBL" id="MDV6310245.1"/>
    </source>
</evidence>
<feature type="domain" description="(S)-ureidoglycine aminohydrolase cupin" evidence="1">
    <location>
        <begin position="38"/>
        <end position="108"/>
    </location>
</feature>
<dbReference type="SUPFAM" id="SSF51182">
    <property type="entry name" value="RmlC-like cupins"/>
    <property type="match status" value="1"/>
</dbReference>
<evidence type="ECO:0000313" key="4">
    <source>
        <dbReference type="Proteomes" id="UP001185779"/>
    </source>
</evidence>
<evidence type="ECO:0000313" key="3">
    <source>
        <dbReference type="EMBL" id="MDV6314704.1"/>
    </source>
</evidence>
<evidence type="ECO:0000259" key="1">
    <source>
        <dbReference type="Pfam" id="PF05899"/>
    </source>
</evidence>
<dbReference type="Proteomes" id="UP001185779">
    <property type="component" value="Unassembled WGS sequence"/>
</dbReference>
<dbReference type="EMBL" id="JAWLKI010000054">
    <property type="protein sequence ID" value="MDV6310245.1"/>
    <property type="molecule type" value="Genomic_DNA"/>
</dbReference>
<dbReference type="GeneID" id="77170118"/>
<organism evidence="3 5">
    <name type="scientific">Gordonia amicalis</name>
    <dbReference type="NCBI Taxonomy" id="89053"/>
    <lineage>
        <taxon>Bacteria</taxon>
        <taxon>Bacillati</taxon>
        <taxon>Actinomycetota</taxon>
        <taxon>Actinomycetes</taxon>
        <taxon>Mycobacteriales</taxon>
        <taxon>Gordoniaceae</taxon>
        <taxon>Gordonia</taxon>
    </lineage>
</organism>
<comment type="caution">
    <text evidence="3">The sequence shown here is derived from an EMBL/GenBank/DDBJ whole genome shotgun (WGS) entry which is preliminary data.</text>
</comment>
<dbReference type="InterPro" id="IPR011051">
    <property type="entry name" value="RmlC_Cupin_sf"/>
</dbReference>
<dbReference type="InterPro" id="IPR014710">
    <property type="entry name" value="RmlC-like_jellyroll"/>
</dbReference>
<dbReference type="AlphaFoldDB" id="A0AAE4U201"/>
<keyword evidence="4" id="KW-1185">Reference proteome</keyword>
<accession>A0AAE4U201</accession>